<sequence>MDHANTPTLTPADRIIGALAFAAGSADVFAFLKLHDVFTSAMTGNTALLGLALGRGHLLDAARSLAALAGFAIGSGAATLLHDKTASPAIQVHRLLLVESICLIGVAVLWAVLPHPVYHAPLFVLILLAAGAMGVQSVAARAIDLPGIPTVVFTTTLTMIMMGVIRALRPGTPSGGLKPITWRQIGAMSLYLVGAATSAALTNGWPAVIALPPMLAVLLALQTARLVRSRA</sequence>
<feature type="transmembrane region" description="Helical" evidence="1">
    <location>
        <begin position="94"/>
        <end position="113"/>
    </location>
</feature>
<protein>
    <submittedName>
        <fullName evidence="2">Uncharacterized membrane protein YoaK, UPF0700 family</fullName>
    </submittedName>
</protein>
<feature type="transmembrane region" description="Helical" evidence="1">
    <location>
        <begin position="15"/>
        <end position="32"/>
    </location>
</feature>
<keyword evidence="1" id="KW-0472">Membrane</keyword>
<dbReference type="AlphaFoldDB" id="A0A8G2FFK5"/>
<feature type="transmembrane region" description="Helical" evidence="1">
    <location>
        <begin position="65"/>
        <end position="82"/>
    </location>
</feature>
<gene>
    <name evidence="2" type="ORF">SAMN05421828_104137</name>
</gene>
<dbReference type="PANTHER" id="PTHR37314">
    <property type="entry name" value="SLR0142 PROTEIN"/>
    <property type="match status" value="1"/>
</dbReference>
<evidence type="ECO:0000313" key="2">
    <source>
        <dbReference type="EMBL" id="SIQ40731.1"/>
    </source>
</evidence>
<name>A0A8G2FFK5_ACIRU</name>
<dbReference type="OrthoDB" id="9179633at2"/>
<reference evidence="2 3" key="1">
    <citation type="submission" date="2017-01" db="EMBL/GenBank/DDBJ databases">
        <authorList>
            <person name="Varghese N."/>
            <person name="Submissions S."/>
        </authorList>
    </citation>
    <scope>NUCLEOTIDE SEQUENCE [LARGE SCALE GENOMIC DNA]</scope>
    <source>
        <strain evidence="2 3">ATCC 35905</strain>
    </source>
</reference>
<dbReference type="PANTHER" id="PTHR37314:SF4">
    <property type="entry name" value="UPF0700 TRANSMEMBRANE PROTEIN YOAK"/>
    <property type="match status" value="1"/>
</dbReference>
<organism evidence="2 3">
    <name type="scientific">Acidiphilium rubrum</name>
    <dbReference type="NCBI Taxonomy" id="526"/>
    <lineage>
        <taxon>Bacteria</taxon>
        <taxon>Pseudomonadati</taxon>
        <taxon>Pseudomonadota</taxon>
        <taxon>Alphaproteobacteria</taxon>
        <taxon>Acetobacterales</taxon>
        <taxon>Acidocellaceae</taxon>
        <taxon>Acidiphilium</taxon>
    </lineage>
</organism>
<keyword evidence="1" id="KW-0812">Transmembrane</keyword>
<dbReference type="InterPro" id="IPR010699">
    <property type="entry name" value="DUF1275"/>
</dbReference>
<keyword evidence="1" id="KW-1133">Transmembrane helix</keyword>
<feature type="transmembrane region" description="Helical" evidence="1">
    <location>
        <begin position="207"/>
        <end position="227"/>
    </location>
</feature>
<feature type="transmembrane region" description="Helical" evidence="1">
    <location>
        <begin position="145"/>
        <end position="168"/>
    </location>
</feature>
<keyword evidence="3" id="KW-1185">Reference proteome</keyword>
<proteinExistence type="predicted"/>
<feature type="transmembrane region" description="Helical" evidence="1">
    <location>
        <begin position="120"/>
        <end position="139"/>
    </location>
</feature>
<evidence type="ECO:0000313" key="3">
    <source>
        <dbReference type="Proteomes" id="UP000186308"/>
    </source>
</evidence>
<dbReference type="RefSeq" id="WP_029310530.1">
    <property type="nucleotide sequence ID" value="NZ_FTNE01000004.1"/>
</dbReference>
<dbReference type="EMBL" id="FTNE01000004">
    <property type="protein sequence ID" value="SIQ40731.1"/>
    <property type="molecule type" value="Genomic_DNA"/>
</dbReference>
<comment type="caution">
    <text evidence="2">The sequence shown here is derived from an EMBL/GenBank/DDBJ whole genome shotgun (WGS) entry which is preliminary data.</text>
</comment>
<accession>A0A8G2FFK5</accession>
<dbReference type="Pfam" id="PF06912">
    <property type="entry name" value="DUF1275"/>
    <property type="match status" value="1"/>
</dbReference>
<dbReference type="Proteomes" id="UP000186308">
    <property type="component" value="Unassembled WGS sequence"/>
</dbReference>
<evidence type="ECO:0000256" key="1">
    <source>
        <dbReference type="SAM" id="Phobius"/>
    </source>
</evidence>